<dbReference type="Proteomes" id="UP001627284">
    <property type="component" value="Unassembled WGS sequence"/>
</dbReference>
<organism evidence="1 2">
    <name type="scientific">Solanum stoloniferum</name>
    <dbReference type="NCBI Taxonomy" id="62892"/>
    <lineage>
        <taxon>Eukaryota</taxon>
        <taxon>Viridiplantae</taxon>
        <taxon>Streptophyta</taxon>
        <taxon>Embryophyta</taxon>
        <taxon>Tracheophyta</taxon>
        <taxon>Spermatophyta</taxon>
        <taxon>Magnoliopsida</taxon>
        <taxon>eudicotyledons</taxon>
        <taxon>Gunneridae</taxon>
        <taxon>Pentapetalae</taxon>
        <taxon>asterids</taxon>
        <taxon>lamiids</taxon>
        <taxon>Solanales</taxon>
        <taxon>Solanaceae</taxon>
        <taxon>Solanoideae</taxon>
        <taxon>Solaneae</taxon>
        <taxon>Solanum</taxon>
    </lineage>
</organism>
<accession>A0ABD2SYT5</accession>
<dbReference type="EMBL" id="JBJKTR010000013">
    <property type="protein sequence ID" value="KAL3349024.1"/>
    <property type="molecule type" value="Genomic_DNA"/>
</dbReference>
<name>A0ABD2SYT5_9SOLN</name>
<keyword evidence="2" id="KW-1185">Reference proteome</keyword>
<sequence>KEAEPAQDSLIYWLMDATISKENGARSRSFRNEDYNNRRVFLRSYPLHWGDSVEDGENKEEAATVMPRNEEKTFMKKIFIAVFHWKGERALIFRRLKHKVTVYFITCLPVGFKAPTAMISA</sequence>
<reference evidence="1 2" key="1">
    <citation type="submission" date="2024-05" db="EMBL/GenBank/DDBJ databases">
        <title>De novo assembly of an allotetraploid wild potato.</title>
        <authorList>
            <person name="Hosaka A.J."/>
        </authorList>
    </citation>
    <scope>NUCLEOTIDE SEQUENCE [LARGE SCALE GENOMIC DNA]</scope>
    <source>
        <tissue evidence="1">Young leaves</tissue>
    </source>
</reference>
<comment type="caution">
    <text evidence="1">The sequence shown here is derived from an EMBL/GenBank/DDBJ whole genome shotgun (WGS) entry which is preliminary data.</text>
</comment>
<feature type="non-terminal residue" evidence="1">
    <location>
        <position position="1"/>
    </location>
</feature>
<dbReference type="AlphaFoldDB" id="A0ABD2SYT5"/>
<proteinExistence type="predicted"/>
<protein>
    <submittedName>
        <fullName evidence="1">Uncharacterized protein</fullName>
    </submittedName>
</protein>
<gene>
    <name evidence="1" type="ORF">AABB24_022263</name>
</gene>
<evidence type="ECO:0000313" key="1">
    <source>
        <dbReference type="EMBL" id="KAL3349024.1"/>
    </source>
</evidence>
<evidence type="ECO:0000313" key="2">
    <source>
        <dbReference type="Proteomes" id="UP001627284"/>
    </source>
</evidence>